<organism evidence="1 2">
    <name type="scientific">Smallanthus sonchifolius</name>
    <dbReference type="NCBI Taxonomy" id="185202"/>
    <lineage>
        <taxon>Eukaryota</taxon>
        <taxon>Viridiplantae</taxon>
        <taxon>Streptophyta</taxon>
        <taxon>Embryophyta</taxon>
        <taxon>Tracheophyta</taxon>
        <taxon>Spermatophyta</taxon>
        <taxon>Magnoliopsida</taxon>
        <taxon>eudicotyledons</taxon>
        <taxon>Gunneridae</taxon>
        <taxon>Pentapetalae</taxon>
        <taxon>asterids</taxon>
        <taxon>campanulids</taxon>
        <taxon>Asterales</taxon>
        <taxon>Asteraceae</taxon>
        <taxon>Asteroideae</taxon>
        <taxon>Heliantheae alliance</taxon>
        <taxon>Millerieae</taxon>
        <taxon>Smallanthus</taxon>
    </lineage>
</organism>
<comment type="caution">
    <text evidence="1">The sequence shown here is derived from an EMBL/GenBank/DDBJ whole genome shotgun (WGS) entry which is preliminary data.</text>
</comment>
<keyword evidence="2" id="KW-1185">Reference proteome</keyword>
<evidence type="ECO:0000313" key="1">
    <source>
        <dbReference type="EMBL" id="KAI3795457.1"/>
    </source>
</evidence>
<dbReference type="Proteomes" id="UP001056120">
    <property type="component" value="Linkage Group LG12"/>
</dbReference>
<proteinExistence type="predicted"/>
<dbReference type="EMBL" id="CM042029">
    <property type="protein sequence ID" value="KAI3795457.1"/>
    <property type="molecule type" value="Genomic_DNA"/>
</dbReference>
<accession>A0ACB9HI56</accession>
<protein>
    <submittedName>
        <fullName evidence="1">Uncharacterized protein</fullName>
    </submittedName>
</protein>
<reference evidence="2" key="1">
    <citation type="journal article" date="2022" name="Mol. Ecol. Resour.">
        <title>The genomes of chicory, endive, great burdock and yacon provide insights into Asteraceae palaeo-polyploidization history and plant inulin production.</title>
        <authorList>
            <person name="Fan W."/>
            <person name="Wang S."/>
            <person name="Wang H."/>
            <person name="Wang A."/>
            <person name="Jiang F."/>
            <person name="Liu H."/>
            <person name="Zhao H."/>
            <person name="Xu D."/>
            <person name="Zhang Y."/>
        </authorList>
    </citation>
    <scope>NUCLEOTIDE SEQUENCE [LARGE SCALE GENOMIC DNA]</scope>
    <source>
        <strain evidence="2">cv. Yunnan</strain>
    </source>
</reference>
<reference evidence="1 2" key="2">
    <citation type="journal article" date="2022" name="Mol. Ecol. Resour.">
        <title>The genomes of chicory, endive, great burdock and yacon provide insights into Asteraceae paleo-polyploidization history and plant inulin production.</title>
        <authorList>
            <person name="Fan W."/>
            <person name="Wang S."/>
            <person name="Wang H."/>
            <person name="Wang A."/>
            <person name="Jiang F."/>
            <person name="Liu H."/>
            <person name="Zhao H."/>
            <person name="Xu D."/>
            <person name="Zhang Y."/>
        </authorList>
    </citation>
    <scope>NUCLEOTIDE SEQUENCE [LARGE SCALE GENOMIC DNA]</scope>
    <source>
        <strain evidence="2">cv. Yunnan</strain>
        <tissue evidence="1">Leaves</tissue>
    </source>
</reference>
<sequence>MGCSYVTAINIGARPHPQENWQDSLVQKGTSVSPHPIKKSDCHTLAKARNHVSSLNNKSEPKPNVSAFDNGHLNPNGDNKDFEPRPNISIYDNDTGLKGKKNSDEEFEPRPNISVYDNATGLKGRKNSDEEFEPRPNISVYDNDTGLKGKKNSNEDFELRPNISVYNNDAGFKGKKTLNGEFEPRPNISVYDNDIDLKDKKTSKEEFEPRPNISVYDNDTVAEFIHIPQGCNWIAIFCLAPNLIAELNWFICCNWITTKIKMTDSKDHRRRVDYFSAKLTEDFQEFCCSTEPNIQQLVLRDHDEKPVIGIGMKMHSFSWKQYTGC</sequence>
<evidence type="ECO:0000313" key="2">
    <source>
        <dbReference type="Proteomes" id="UP001056120"/>
    </source>
</evidence>
<gene>
    <name evidence="1" type="ORF">L1987_38112</name>
</gene>
<name>A0ACB9HI56_9ASTR</name>